<dbReference type="InterPro" id="IPR011383">
    <property type="entry name" value="N-lys_methylase_SETD6"/>
</dbReference>
<gene>
    <name evidence="11" type="primary">setd6</name>
</gene>
<keyword evidence="10" id="KW-1185">Reference proteome</keyword>
<evidence type="ECO:0000256" key="5">
    <source>
        <dbReference type="ARBA" id="ARBA00022691"/>
    </source>
</evidence>
<dbReference type="GO" id="GO:0005634">
    <property type="term" value="C:nucleus"/>
    <property type="evidence" value="ECO:0007669"/>
    <property type="project" value="UniProtKB-SubCell"/>
</dbReference>
<dbReference type="KEGG" id="char:122129964"/>
<dbReference type="OrthoDB" id="341421at2759"/>
<keyword evidence="3 8" id="KW-0489">Methyltransferase</keyword>
<dbReference type="Gene3D" id="3.90.1410.10">
    <property type="entry name" value="set domain protein methyltransferase, domain 1"/>
    <property type="match status" value="1"/>
</dbReference>
<dbReference type="InterPro" id="IPR015353">
    <property type="entry name" value="Rubisco_LSMT_subst-bd"/>
</dbReference>
<dbReference type="GeneID" id="122129964"/>
<dbReference type="Gene3D" id="3.90.1420.10">
    <property type="entry name" value="Rubisco LSMT, substrate-binding domain"/>
    <property type="match status" value="1"/>
</dbReference>
<dbReference type="InterPro" id="IPR001214">
    <property type="entry name" value="SET_dom"/>
</dbReference>
<dbReference type="InterPro" id="IPR050600">
    <property type="entry name" value="SETD3_SETD6_MTase"/>
</dbReference>
<dbReference type="RefSeq" id="XP_042560636.1">
    <property type="nucleotide sequence ID" value="XM_042704702.1"/>
</dbReference>
<evidence type="ECO:0000256" key="1">
    <source>
        <dbReference type="ARBA" id="ARBA00004123"/>
    </source>
</evidence>
<comment type="subcellular location">
    <subcellularLocation>
        <location evidence="1 8">Nucleus</location>
    </subcellularLocation>
</comment>
<dbReference type="AlphaFoldDB" id="A0A8M1K9A9"/>
<dbReference type="PROSITE" id="PS50280">
    <property type="entry name" value="SET"/>
    <property type="match status" value="1"/>
</dbReference>
<dbReference type="CTD" id="79918"/>
<dbReference type="SUPFAM" id="SSF81822">
    <property type="entry name" value="RuBisCo LSMT C-terminal, substrate-binding domain"/>
    <property type="match status" value="1"/>
</dbReference>
<evidence type="ECO:0000256" key="8">
    <source>
        <dbReference type="PIRNR" id="PIRNR011771"/>
    </source>
</evidence>
<keyword evidence="5 8" id="KW-0949">S-adenosyl-L-methionine</keyword>
<dbReference type="PANTHER" id="PTHR13271">
    <property type="entry name" value="UNCHARACTERIZED PUTATIVE METHYLTRANSFERASE"/>
    <property type="match status" value="1"/>
</dbReference>
<proteinExistence type="inferred from homology"/>
<comment type="similarity">
    <text evidence="8">Belongs to the class V-like SAM-binding methyltransferase superfamily. Histone-lysine methyltransferase family. SETD6 subfamily.</text>
</comment>
<dbReference type="Pfam" id="PF09273">
    <property type="entry name" value="Rubis-subs-bind"/>
    <property type="match status" value="1"/>
</dbReference>
<dbReference type="PANTHER" id="PTHR13271:SF34">
    <property type="entry name" value="N-LYSINE METHYLTRANSFERASE SETD6"/>
    <property type="match status" value="1"/>
</dbReference>
<organism evidence="10 11">
    <name type="scientific">Clupea harengus</name>
    <name type="common">Atlantic herring</name>
    <dbReference type="NCBI Taxonomy" id="7950"/>
    <lineage>
        <taxon>Eukaryota</taxon>
        <taxon>Metazoa</taxon>
        <taxon>Chordata</taxon>
        <taxon>Craniata</taxon>
        <taxon>Vertebrata</taxon>
        <taxon>Euteleostomi</taxon>
        <taxon>Actinopterygii</taxon>
        <taxon>Neopterygii</taxon>
        <taxon>Teleostei</taxon>
        <taxon>Clupei</taxon>
        <taxon>Clupeiformes</taxon>
        <taxon>Clupeoidei</taxon>
        <taxon>Clupeidae</taxon>
        <taxon>Clupea</taxon>
    </lineage>
</organism>
<dbReference type="Pfam" id="PF00856">
    <property type="entry name" value="SET"/>
    <property type="match status" value="1"/>
</dbReference>
<evidence type="ECO:0000256" key="7">
    <source>
        <dbReference type="ARBA" id="ARBA00057503"/>
    </source>
</evidence>
<accession>A0A8M1K9A9</accession>
<dbReference type="Proteomes" id="UP000515152">
    <property type="component" value="Unplaced"/>
</dbReference>
<dbReference type="InterPro" id="IPR044430">
    <property type="entry name" value="SETD6_SET"/>
</dbReference>
<dbReference type="PIRSF" id="PIRSF011771">
    <property type="entry name" value="RMS1_SET"/>
    <property type="match status" value="1"/>
</dbReference>
<dbReference type="FunFam" id="3.90.1420.10:FF:000002">
    <property type="entry name" value="N-lysine methyltransferase SETD6"/>
    <property type="match status" value="1"/>
</dbReference>
<evidence type="ECO:0000313" key="10">
    <source>
        <dbReference type="Proteomes" id="UP000515152"/>
    </source>
</evidence>
<dbReference type="EC" id="2.1.1.-" evidence="8"/>
<dbReference type="GO" id="GO:0016279">
    <property type="term" value="F:protein-lysine N-methyltransferase activity"/>
    <property type="evidence" value="ECO:0007669"/>
    <property type="project" value="UniProtKB-UniRule"/>
</dbReference>
<dbReference type="InterPro" id="IPR036464">
    <property type="entry name" value="Rubisco_LSMT_subst-bd_sf"/>
</dbReference>
<keyword evidence="6 8" id="KW-0539">Nucleus</keyword>
<evidence type="ECO:0000256" key="6">
    <source>
        <dbReference type="ARBA" id="ARBA00023242"/>
    </source>
</evidence>
<dbReference type="CDD" id="cd19178">
    <property type="entry name" value="SET_SETD6"/>
    <property type="match status" value="1"/>
</dbReference>
<dbReference type="SUPFAM" id="SSF82199">
    <property type="entry name" value="SET domain"/>
    <property type="match status" value="1"/>
</dbReference>
<name>A0A8M1K9A9_CLUHA</name>
<dbReference type="GO" id="GO:0032259">
    <property type="term" value="P:methylation"/>
    <property type="evidence" value="ECO:0007669"/>
    <property type="project" value="UniProtKB-KW"/>
</dbReference>
<evidence type="ECO:0000256" key="2">
    <source>
        <dbReference type="ARBA" id="ARBA00016973"/>
    </source>
</evidence>
<reference evidence="11" key="1">
    <citation type="submission" date="2025-08" db="UniProtKB">
        <authorList>
            <consortium name="RefSeq"/>
        </authorList>
    </citation>
    <scope>IDENTIFICATION</scope>
</reference>
<evidence type="ECO:0000256" key="4">
    <source>
        <dbReference type="ARBA" id="ARBA00022679"/>
    </source>
</evidence>
<dbReference type="FunFam" id="3.90.1410.10:FF:000013">
    <property type="entry name" value="N-lysine methyltransferase SETD6"/>
    <property type="match status" value="1"/>
</dbReference>
<protein>
    <recommendedName>
        <fullName evidence="2 8">N-lysine methyltransferase SETD6</fullName>
        <ecNumber evidence="8">2.1.1.-</ecNumber>
    </recommendedName>
</protein>
<dbReference type="InterPro" id="IPR046341">
    <property type="entry name" value="SET_dom_sf"/>
</dbReference>
<feature type="domain" description="SET" evidence="9">
    <location>
        <begin position="30"/>
        <end position="263"/>
    </location>
</feature>
<comment type="function">
    <text evidence="7 8">Protein-lysine N-methyltransferase.</text>
</comment>
<evidence type="ECO:0000256" key="3">
    <source>
        <dbReference type="ARBA" id="ARBA00022603"/>
    </source>
</evidence>
<sequence>MASNVKRPKIAADSEEIVDEPLQNFLQWCHKVELTMSNKVYLSKEGTVAEYGMLAKQEIDEGEVLFSIPRNVLLNQQNSKIKAVLEESKVTLENTSGWVPLLMALMYEYTYPQSHWTPYLSLWPNFKAPDHPMFWSKEERDKLLKGTGIREAVETDLTNIQNEYTDIVLPFIRSHLDLWDPEKHTLDLYKSLVAFVMAYSFQEPLEEEEEDEKDPNPPMMVPMADMLNHVSNHNANLEYTPEYLKMVAIRSIKAGEEIFNTYGEMANWQLLHMYGFTEPHQENSNDTADIQMTTVQKVALQLAQNEEEQRFAAEKWNMLCDMEMVGDQGAFIFGKKGCLTDTEMYTTLKILSMEKEEFEVFQDREWEEVDDEDEMAQALSYEGLPVLPPAWRRLLHAAIGATLDSYEDGVEADRKLLEEQEVLAKLDSRSRRALQVRYGQKKILQQLQQLTQSGASTSKTS</sequence>
<keyword evidence="4 8" id="KW-0808">Transferase</keyword>
<evidence type="ECO:0000259" key="9">
    <source>
        <dbReference type="PROSITE" id="PS50280"/>
    </source>
</evidence>
<evidence type="ECO:0000313" key="11">
    <source>
        <dbReference type="RefSeq" id="XP_042560636.1"/>
    </source>
</evidence>